<evidence type="ECO:0000256" key="1">
    <source>
        <dbReference type="SAM" id="SignalP"/>
    </source>
</evidence>
<dbReference type="PANTHER" id="PTHR46825:SF9">
    <property type="entry name" value="BETA-LACTAMASE-RELATED DOMAIN-CONTAINING PROTEIN"/>
    <property type="match status" value="1"/>
</dbReference>
<reference evidence="3" key="1">
    <citation type="submission" date="2023-01" db="EMBL/GenBank/DDBJ databases">
        <title>Whole genome sequence of Paucibacter sp. S2-9 isolated from pond sediment.</title>
        <authorList>
            <person name="Jung J.Y."/>
        </authorList>
    </citation>
    <scope>NUCLEOTIDE SEQUENCE</scope>
    <source>
        <strain evidence="3">S2-9</strain>
    </source>
</reference>
<evidence type="ECO:0000259" key="2">
    <source>
        <dbReference type="Pfam" id="PF00144"/>
    </source>
</evidence>
<dbReference type="InterPro" id="IPR012338">
    <property type="entry name" value="Beta-lactam/transpept-like"/>
</dbReference>
<dbReference type="Pfam" id="PF00144">
    <property type="entry name" value="Beta-lactamase"/>
    <property type="match status" value="1"/>
</dbReference>
<accession>A0AA95N8P8</accession>
<dbReference type="AlphaFoldDB" id="A0AA95N8P8"/>
<feature type="chain" id="PRO_5041672965" evidence="1">
    <location>
        <begin position="26"/>
        <end position="368"/>
    </location>
</feature>
<evidence type="ECO:0000313" key="4">
    <source>
        <dbReference type="Proteomes" id="UP001177769"/>
    </source>
</evidence>
<dbReference type="GO" id="GO:0016787">
    <property type="term" value="F:hydrolase activity"/>
    <property type="evidence" value="ECO:0007669"/>
    <property type="project" value="UniProtKB-KW"/>
</dbReference>
<proteinExistence type="predicted"/>
<dbReference type="InterPro" id="IPR050491">
    <property type="entry name" value="AmpC-like"/>
</dbReference>
<dbReference type="Gene3D" id="3.40.710.10">
    <property type="entry name" value="DD-peptidase/beta-lactamase superfamily"/>
    <property type="match status" value="1"/>
</dbReference>
<dbReference type="RefSeq" id="WP_285231724.1">
    <property type="nucleotide sequence ID" value="NZ_CP116346.1"/>
</dbReference>
<keyword evidence="3" id="KW-0378">Hydrolase</keyword>
<feature type="signal peptide" evidence="1">
    <location>
        <begin position="1"/>
        <end position="25"/>
    </location>
</feature>
<dbReference type="SUPFAM" id="SSF56601">
    <property type="entry name" value="beta-lactamase/transpeptidase-like"/>
    <property type="match status" value="1"/>
</dbReference>
<dbReference type="Proteomes" id="UP001177769">
    <property type="component" value="Chromosome"/>
</dbReference>
<dbReference type="KEGG" id="pais:PFX98_17260"/>
<sequence>MPFAKPRLLAIATVFLLSLPGLNHAAGSLEEANVQARGMVLQKMKERRIPGLQVAVVKDDRVVLSESYGLANVENQVPATAKTLFPINSATKAFTGVAVMQMAEAGLVDLDAPISRYLDDLPEAWRRIRVRQLLAHTSGLPDIVEQPGPVAGGTEAGMWKAVRQQPMDAPIGEKFAYNQTNYGLLAQIIVKQTKMPYERYLAERQFAVADMRLTSFGDSYDIVPSAATIYSHFPRRTLAPDDAHRLSHWFYDIPYSLRAGGGIQTTADELARWLTALTNGRLLSAASMRSMWTAEKLNSGTDADWAAGWPVLASAPRRQVAGIGGNRAAFIVYPDEGLAVIVLTNMVGGNPELFIPQIAELYRSLPKP</sequence>
<feature type="domain" description="Beta-lactamase-related" evidence="2">
    <location>
        <begin position="39"/>
        <end position="352"/>
    </location>
</feature>
<keyword evidence="4" id="KW-1185">Reference proteome</keyword>
<keyword evidence="1" id="KW-0732">Signal</keyword>
<dbReference type="EMBL" id="CP116346">
    <property type="protein sequence ID" value="WIT10650.1"/>
    <property type="molecule type" value="Genomic_DNA"/>
</dbReference>
<evidence type="ECO:0000313" key="3">
    <source>
        <dbReference type="EMBL" id="WIT10650.1"/>
    </source>
</evidence>
<gene>
    <name evidence="3" type="ORF">PFX98_17260</name>
</gene>
<dbReference type="PANTHER" id="PTHR46825">
    <property type="entry name" value="D-ALANYL-D-ALANINE-CARBOXYPEPTIDASE/ENDOPEPTIDASE AMPH"/>
    <property type="match status" value="1"/>
</dbReference>
<dbReference type="InterPro" id="IPR001466">
    <property type="entry name" value="Beta-lactam-related"/>
</dbReference>
<protein>
    <submittedName>
        <fullName evidence="3">Serine hydrolase</fullName>
    </submittedName>
</protein>
<name>A0AA95N8P8_9BURK</name>
<organism evidence="3 4">
    <name type="scientific">Paucibacter sediminis</name>
    <dbReference type="NCBI Taxonomy" id="3019553"/>
    <lineage>
        <taxon>Bacteria</taxon>
        <taxon>Pseudomonadati</taxon>
        <taxon>Pseudomonadota</taxon>
        <taxon>Betaproteobacteria</taxon>
        <taxon>Burkholderiales</taxon>
        <taxon>Sphaerotilaceae</taxon>
        <taxon>Roseateles</taxon>
    </lineage>
</organism>